<dbReference type="SUPFAM" id="SSF81508">
    <property type="entry name" value="Ubiquinone-binding protein QP-C of cytochrome bc1 complex (Ubiquinol-cytochrome c reductase)"/>
    <property type="match status" value="1"/>
</dbReference>
<evidence type="ECO:0000313" key="24">
    <source>
        <dbReference type="EMBL" id="KAF7381697.1"/>
    </source>
</evidence>
<keyword evidence="8" id="KW-0812">Transmembrane</keyword>
<keyword evidence="6" id="KW-0597">Phosphoprotein</keyword>
<evidence type="ECO:0000256" key="16">
    <source>
        <dbReference type="ARBA" id="ARBA00023136"/>
    </source>
</evidence>
<dbReference type="EMBL" id="JACSDZ010000021">
    <property type="protein sequence ID" value="KAF7381697.1"/>
    <property type="molecule type" value="Genomic_DNA"/>
</dbReference>
<dbReference type="InterPro" id="IPR004205">
    <property type="entry name" value="Cyt_bc1_su8"/>
</dbReference>
<dbReference type="PROSITE" id="PS00479">
    <property type="entry name" value="ZF_DAG_PE_1"/>
    <property type="match status" value="1"/>
</dbReference>
<gene>
    <name evidence="24" type="ORF">HZH68_015570</name>
</gene>
<dbReference type="SUPFAM" id="SSF57889">
    <property type="entry name" value="Cysteine-rich domain"/>
    <property type="match status" value="1"/>
</dbReference>
<dbReference type="Proteomes" id="UP000617340">
    <property type="component" value="Unassembled WGS sequence"/>
</dbReference>
<dbReference type="Gene3D" id="1.20.5.210">
    <property type="entry name" value="Cytochrome b-c1 complex subunit 8"/>
    <property type="match status" value="1"/>
</dbReference>
<comment type="cofactor">
    <cofactor evidence="1">
        <name>Mg(2+)</name>
        <dbReference type="ChEBI" id="CHEBI:18420"/>
    </cofactor>
</comment>
<organism evidence="24 25">
    <name type="scientific">Vespula germanica</name>
    <name type="common">German yellow jacket</name>
    <name type="synonym">Paravespula germanica</name>
    <dbReference type="NCBI Taxonomy" id="30212"/>
    <lineage>
        <taxon>Eukaryota</taxon>
        <taxon>Metazoa</taxon>
        <taxon>Ecdysozoa</taxon>
        <taxon>Arthropoda</taxon>
        <taxon>Hexapoda</taxon>
        <taxon>Insecta</taxon>
        <taxon>Pterygota</taxon>
        <taxon>Neoptera</taxon>
        <taxon>Endopterygota</taxon>
        <taxon>Hymenoptera</taxon>
        <taxon>Apocrita</taxon>
        <taxon>Aculeata</taxon>
        <taxon>Vespoidea</taxon>
        <taxon>Vespidae</taxon>
        <taxon>Vespinae</taxon>
        <taxon>Vespula</taxon>
    </lineage>
</organism>
<dbReference type="Pfam" id="PF00130">
    <property type="entry name" value="C1_1"/>
    <property type="match status" value="1"/>
</dbReference>
<evidence type="ECO:0000256" key="12">
    <source>
        <dbReference type="ARBA" id="ARBA00022842"/>
    </source>
</evidence>
<feature type="domain" description="Phorbol-ester/DAG-type" evidence="23">
    <location>
        <begin position="314"/>
        <end position="364"/>
    </location>
</feature>
<evidence type="ECO:0000256" key="3">
    <source>
        <dbReference type="ARBA" id="ARBA00007668"/>
    </source>
</evidence>
<evidence type="ECO:0000256" key="5">
    <source>
        <dbReference type="ARBA" id="ARBA00022448"/>
    </source>
</evidence>
<evidence type="ECO:0000256" key="4">
    <source>
        <dbReference type="ARBA" id="ARBA00016324"/>
    </source>
</evidence>
<comment type="subunit">
    <text evidence="17 20">Component of the ubiquinol-cytochrome c oxidoreductase (cytochrome b-c1 complex, complex III, CIII), a multisubunit enzyme composed of 11 subunits. The complex is composed of 3 respiratory subunits cytochrome b, cytochrome c1 and Rieske protein UQCRFS1, 2 core protein subunits UQCRC1/QCR1 and UQCRC2/QCR2, and 6 low-molecular weight protein subunits UQCRH/QCR6, UQCRB/QCR7, UQCRQ/QCR8, UQCR10/QCR9, UQCR11/QCR10 and subunit 9, the cleavage product of Rieske protein UQCRFS1. The complex exists as an obligatory dimer and forms supercomplexes (SCs) in the inner mitochondrial membrane with NADH-ubiquinone oxidoreductase (complex I, CI) and cytochrome c oxidase (complex IV, CIV), resulting in different assemblies (supercomplex SCI(1)III(2)IV(1) and megacomplex MCI(2)III(2)IV(2)). Interacts with UQCC6.</text>
</comment>
<dbReference type="InterPro" id="IPR001180">
    <property type="entry name" value="CNH_dom"/>
</dbReference>
<dbReference type="FunFam" id="3.30.60.20:FF:000005">
    <property type="entry name" value="Non-specific serine/threonine protein kinase"/>
    <property type="match status" value="1"/>
</dbReference>
<feature type="compositionally biased region" description="Pro residues" evidence="21">
    <location>
        <begin position="130"/>
        <end position="143"/>
    </location>
</feature>
<feature type="region of interest" description="Disordered" evidence="21">
    <location>
        <begin position="105"/>
        <end position="170"/>
    </location>
</feature>
<dbReference type="SUPFAM" id="SSF50729">
    <property type="entry name" value="PH domain-like"/>
    <property type="match status" value="1"/>
</dbReference>
<dbReference type="SUPFAM" id="SSF101447">
    <property type="entry name" value="Formin homology 2 domain (FH2 domain)"/>
    <property type="match status" value="1"/>
</dbReference>
<evidence type="ECO:0000256" key="14">
    <source>
        <dbReference type="ARBA" id="ARBA00022989"/>
    </source>
</evidence>
<evidence type="ECO:0000313" key="25">
    <source>
        <dbReference type="Proteomes" id="UP000617340"/>
    </source>
</evidence>
<keyword evidence="11" id="KW-0862">Zinc</keyword>
<evidence type="ECO:0000256" key="2">
    <source>
        <dbReference type="ARBA" id="ARBA00004434"/>
    </source>
</evidence>
<evidence type="ECO:0000256" key="17">
    <source>
        <dbReference type="ARBA" id="ARBA00047105"/>
    </source>
</evidence>
<evidence type="ECO:0000256" key="18">
    <source>
        <dbReference type="ARBA" id="ARBA00047899"/>
    </source>
</evidence>
<dbReference type="InterPro" id="IPR020454">
    <property type="entry name" value="DAG/PE-bd"/>
</dbReference>
<accession>A0A834J581</accession>
<evidence type="ECO:0000256" key="21">
    <source>
        <dbReference type="SAM" id="MobiDB-lite"/>
    </source>
</evidence>
<evidence type="ECO:0000256" key="11">
    <source>
        <dbReference type="ARBA" id="ARBA00022833"/>
    </source>
</evidence>
<dbReference type="CDD" id="cd20809">
    <property type="entry name" value="C1_MRCK"/>
    <property type="match status" value="1"/>
</dbReference>
<dbReference type="Pfam" id="PF25346">
    <property type="entry name" value="PH_MRCK"/>
    <property type="match status" value="1"/>
</dbReference>
<dbReference type="GO" id="GO:0045275">
    <property type="term" value="C:respiratory chain complex III"/>
    <property type="evidence" value="ECO:0007669"/>
    <property type="project" value="UniProtKB-UniRule"/>
</dbReference>
<dbReference type="Pfam" id="PF18016">
    <property type="entry name" value="SAM_3"/>
    <property type="match status" value="1"/>
</dbReference>
<dbReference type="Gene3D" id="3.30.60.20">
    <property type="match status" value="1"/>
</dbReference>
<keyword evidence="9" id="KW-0479">Metal-binding</keyword>
<comment type="function">
    <text evidence="20">Component of the ubiquinol-cytochrome c oxidoreductase, a multisubunit transmembrane complex that is part of the mitochondrial electron transport chain which drives oxidative phosphorylation. The complex plays an important role in the uptake of multiple carbon sources present in different host niches.</text>
</comment>
<keyword evidence="25" id="KW-1185">Reference proteome</keyword>
<keyword evidence="5 20" id="KW-0813">Transport</keyword>
<evidence type="ECO:0000259" key="23">
    <source>
        <dbReference type="PROSITE" id="PS50081"/>
    </source>
</evidence>
<keyword evidence="13 20" id="KW-0249">Electron transport</keyword>
<dbReference type="InterPro" id="IPR011993">
    <property type="entry name" value="PH-like_dom_sf"/>
</dbReference>
<keyword evidence="16" id="KW-0472">Membrane</keyword>
<comment type="subcellular location">
    <subcellularLocation>
        <location evidence="2 20">Mitochondrion inner membrane</location>
        <topology evidence="2 20">Single-pass membrane protein</topology>
    </subcellularLocation>
</comment>
<dbReference type="GO" id="GO:0046872">
    <property type="term" value="F:metal ion binding"/>
    <property type="evidence" value="ECO:0007669"/>
    <property type="project" value="UniProtKB-KW"/>
</dbReference>
<comment type="similarity">
    <text evidence="3 20">Belongs to the UQCRQ/QCR8 family.</text>
</comment>
<dbReference type="InterPro" id="IPR041418">
    <property type="entry name" value="SAM_3"/>
</dbReference>
<dbReference type="InterPro" id="IPR001849">
    <property type="entry name" value="PH_domain"/>
</dbReference>
<protein>
    <recommendedName>
        <fullName evidence="4 20">Cytochrome b-c1 complex subunit 8</fullName>
    </recommendedName>
    <alternativeName>
        <fullName evidence="20">Complex III subunit 8</fullName>
    </alternativeName>
</protein>
<keyword evidence="12" id="KW-0460">Magnesium</keyword>
<dbReference type="InterPro" id="IPR002219">
    <property type="entry name" value="PKC_DAG/PE"/>
</dbReference>
<evidence type="ECO:0000256" key="6">
    <source>
        <dbReference type="ARBA" id="ARBA00022553"/>
    </source>
</evidence>
<dbReference type="InterPro" id="IPR013761">
    <property type="entry name" value="SAM/pointed_sf"/>
</dbReference>
<dbReference type="PANTHER" id="PTHR22988:SF66">
    <property type="entry name" value="SERINE_THREONINE-PROTEIN KINASE GENGHIS KHAN"/>
    <property type="match status" value="1"/>
</dbReference>
<dbReference type="Pfam" id="PF02939">
    <property type="entry name" value="UcrQ"/>
    <property type="match status" value="1"/>
</dbReference>
<dbReference type="InterPro" id="IPR036642">
    <property type="entry name" value="Cyt_bc1_su8_sf"/>
</dbReference>
<dbReference type="Gene3D" id="1.10.150.50">
    <property type="entry name" value="Transcription Factor, Ets-1"/>
    <property type="match status" value="1"/>
</dbReference>
<reference evidence="24" key="1">
    <citation type="journal article" date="2020" name="G3 (Bethesda)">
        <title>High-Quality Assemblies for Three Invasive Social Wasps from the &lt;i&gt;Vespula&lt;/i&gt; Genus.</title>
        <authorList>
            <person name="Harrop T.W.R."/>
            <person name="Guhlin J."/>
            <person name="McLaughlin G.M."/>
            <person name="Permina E."/>
            <person name="Stockwell P."/>
            <person name="Gilligan J."/>
            <person name="Le Lec M.F."/>
            <person name="Gruber M.A.M."/>
            <person name="Quinn O."/>
            <person name="Lovegrove M."/>
            <person name="Duncan E.J."/>
            <person name="Remnant E.J."/>
            <person name="Van Eeckhoven J."/>
            <person name="Graham B."/>
            <person name="Knapp R.A."/>
            <person name="Langford K.W."/>
            <person name="Kronenberg Z."/>
            <person name="Press M.O."/>
            <person name="Eacker S.M."/>
            <person name="Wilson-Rankin E.E."/>
            <person name="Purcell J."/>
            <person name="Lester P.J."/>
            <person name="Dearden P.K."/>
        </authorList>
    </citation>
    <scope>NUCLEOTIDE SEQUENCE</scope>
    <source>
        <strain evidence="24">Linc-1</strain>
    </source>
</reference>
<dbReference type="GO" id="GO:0004674">
    <property type="term" value="F:protein serine/threonine kinase activity"/>
    <property type="evidence" value="ECO:0007669"/>
    <property type="project" value="UniProtKB-EC"/>
</dbReference>
<name>A0A834J581_VESGE</name>
<dbReference type="Pfam" id="PF00780">
    <property type="entry name" value="CNH"/>
    <property type="match status" value="1"/>
</dbReference>
<dbReference type="Gene3D" id="2.30.29.30">
    <property type="entry name" value="Pleckstrin-homology domain (PH domain)/Phosphotyrosine-binding domain (PTB)"/>
    <property type="match status" value="1"/>
</dbReference>
<dbReference type="InterPro" id="IPR050839">
    <property type="entry name" value="Rho-assoc_Ser/Thr_Kinase"/>
</dbReference>
<dbReference type="InterPro" id="IPR057529">
    <property type="entry name" value="MRCK/ROCK_PH"/>
</dbReference>
<dbReference type="AlphaFoldDB" id="A0A834J581"/>
<feature type="domain" description="PH" evidence="22">
    <location>
        <begin position="384"/>
        <end position="503"/>
    </location>
</feature>
<feature type="compositionally biased region" description="Polar residues" evidence="21">
    <location>
        <begin position="61"/>
        <end position="78"/>
    </location>
</feature>
<evidence type="ECO:0000256" key="8">
    <source>
        <dbReference type="ARBA" id="ARBA00022692"/>
    </source>
</evidence>
<dbReference type="InterPro" id="IPR046349">
    <property type="entry name" value="C1-like_sf"/>
</dbReference>
<dbReference type="GO" id="GO:0005743">
    <property type="term" value="C:mitochondrial inner membrane"/>
    <property type="evidence" value="ECO:0007669"/>
    <property type="project" value="UniProtKB-SubCell"/>
</dbReference>
<keyword evidence="7 20" id="KW-0679">Respiratory chain</keyword>
<dbReference type="GO" id="GO:0031032">
    <property type="term" value="P:actomyosin structure organization"/>
    <property type="evidence" value="ECO:0007669"/>
    <property type="project" value="TreeGrafter"/>
</dbReference>
<dbReference type="PRINTS" id="PR00008">
    <property type="entry name" value="DAGPEDOMAIN"/>
</dbReference>
<dbReference type="CDD" id="cd01243">
    <property type="entry name" value="PH_MRCK"/>
    <property type="match status" value="1"/>
</dbReference>
<comment type="catalytic activity">
    <reaction evidence="18">
        <text>L-threonyl-[protein] + ATP = O-phospho-L-threonyl-[protein] + ADP + H(+)</text>
        <dbReference type="Rhea" id="RHEA:46608"/>
        <dbReference type="Rhea" id="RHEA-COMP:11060"/>
        <dbReference type="Rhea" id="RHEA-COMP:11605"/>
        <dbReference type="ChEBI" id="CHEBI:15378"/>
        <dbReference type="ChEBI" id="CHEBI:30013"/>
        <dbReference type="ChEBI" id="CHEBI:30616"/>
        <dbReference type="ChEBI" id="CHEBI:61977"/>
        <dbReference type="ChEBI" id="CHEBI:456216"/>
        <dbReference type="EC" id="2.7.11.1"/>
    </reaction>
</comment>
<feature type="region of interest" description="Disordered" evidence="21">
    <location>
        <begin position="61"/>
        <end position="91"/>
    </location>
</feature>
<comment type="catalytic activity">
    <reaction evidence="19">
        <text>L-seryl-[protein] + ATP = O-phospho-L-seryl-[protein] + ADP + H(+)</text>
        <dbReference type="Rhea" id="RHEA:17989"/>
        <dbReference type="Rhea" id="RHEA-COMP:9863"/>
        <dbReference type="Rhea" id="RHEA-COMP:11604"/>
        <dbReference type="ChEBI" id="CHEBI:15378"/>
        <dbReference type="ChEBI" id="CHEBI:29999"/>
        <dbReference type="ChEBI" id="CHEBI:30616"/>
        <dbReference type="ChEBI" id="CHEBI:83421"/>
        <dbReference type="ChEBI" id="CHEBI:456216"/>
        <dbReference type="EC" id="2.7.11.1"/>
    </reaction>
</comment>
<comment type="caution">
    <text evidence="24">The sequence shown here is derived from an EMBL/GenBank/DDBJ whole genome shotgun (WGS) entry which is preliminary data.</text>
</comment>
<proteinExistence type="inferred from homology"/>
<dbReference type="SMART" id="SM00233">
    <property type="entry name" value="PH"/>
    <property type="match status" value="1"/>
</dbReference>
<sequence length="647" mass="72535">MTFFNMGLKFGNLYKIRGIVYFRLSPHEQKAFKGFISEGVPNTIRRFHSSVYRYLPKNLTTSNEVSSTNDNVSGNTLGKTPRLEKKNGPIVIIQPIQMTTLKNKLKNKSNAPNPPTPSAPPARSSLSVPPALPPPPPPPPPPVLQTQKSTTSTTSNKSESYKNNKSFAGTCNQDQVQEELKHVLNMFRKKKHSPNILEMQATVLHQYSTPREVQSWLTAKGFSDKVCKQLKDMTGAEIFNLTKRQLEQYFGPNEGEKLGEQLILSRNECGYETTRVSELKQILEKDPTSPLSHELLNKSSTSHGQVNLQPKPKSHQFLVRTFSAPTKCNHCTSLMVGLTRQGVVCEVCGFACHMPCCDKVPPMCPVPHDQTKRPLGIDPTRGIGTAYEGYVKVPKMGGVKKGWVRQFVVVCDFKLFLYDISPDRNALPSVYVSQVLDMRDEEFSVSSVRDSDVIHATKKDIPCIFRITTSLLEPPGLKNHTLMLADTESEKTKWVVALSELHRILKRNNLPNTTIFRAKELLDNTLSLIKNVMSGAIIDPDRLVIGTEEGLFCLDLDRSEIARVGEGKKIYLLEYVTEEQLIVVLSGKQRHVRLVPVRALDGDEVEWIKVAETKGCITLTTGVRSVISRSKVKYCKISCEYIEELEL</sequence>
<evidence type="ECO:0000256" key="10">
    <source>
        <dbReference type="ARBA" id="ARBA00022792"/>
    </source>
</evidence>
<evidence type="ECO:0000256" key="1">
    <source>
        <dbReference type="ARBA" id="ARBA00001946"/>
    </source>
</evidence>
<dbReference type="GO" id="GO:0006122">
    <property type="term" value="P:mitochondrial electron transport, ubiquinol to cytochrome c"/>
    <property type="evidence" value="ECO:0007669"/>
    <property type="project" value="UniProtKB-UniRule"/>
</dbReference>
<dbReference type="GO" id="GO:0005856">
    <property type="term" value="C:cytoskeleton"/>
    <property type="evidence" value="ECO:0007669"/>
    <property type="project" value="TreeGrafter"/>
</dbReference>
<dbReference type="SMART" id="SM00109">
    <property type="entry name" value="C1"/>
    <property type="match status" value="1"/>
</dbReference>
<feature type="compositionally biased region" description="Low complexity" evidence="21">
    <location>
        <begin position="148"/>
        <end position="166"/>
    </location>
</feature>
<evidence type="ECO:0000256" key="13">
    <source>
        <dbReference type="ARBA" id="ARBA00022982"/>
    </source>
</evidence>
<evidence type="ECO:0000256" key="15">
    <source>
        <dbReference type="ARBA" id="ARBA00023128"/>
    </source>
</evidence>
<keyword evidence="10 20" id="KW-0999">Mitochondrion inner membrane</keyword>
<evidence type="ECO:0000256" key="20">
    <source>
        <dbReference type="RuleBase" id="RU368118"/>
    </source>
</evidence>
<evidence type="ECO:0000259" key="22">
    <source>
        <dbReference type="PROSITE" id="PS50003"/>
    </source>
</evidence>
<evidence type="ECO:0000256" key="9">
    <source>
        <dbReference type="ARBA" id="ARBA00022723"/>
    </source>
</evidence>
<dbReference type="PROSITE" id="PS50081">
    <property type="entry name" value="ZF_DAG_PE_2"/>
    <property type="match status" value="1"/>
</dbReference>
<keyword evidence="14" id="KW-1133">Transmembrane helix</keyword>
<keyword evidence="15 20" id="KW-0496">Mitochondrion</keyword>
<evidence type="ECO:0000256" key="19">
    <source>
        <dbReference type="ARBA" id="ARBA00048679"/>
    </source>
</evidence>
<dbReference type="PANTHER" id="PTHR22988">
    <property type="entry name" value="MYOTONIC DYSTROPHY S/T KINASE-RELATED"/>
    <property type="match status" value="1"/>
</dbReference>
<evidence type="ECO:0000256" key="7">
    <source>
        <dbReference type="ARBA" id="ARBA00022660"/>
    </source>
</evidence>
<dbReference type="FunFam" id="2.30.29.30:FF:000032">
    <property type="entry name" value="Non-specific serine/threonine protein kinase"/>
    <property type="match status" value="1"/>
</dbReference>
<dbReference type="PROSITE" id="PS50003">
    <property type="entry name" value="PH_DOMAIN"/>
    <property type="match status" value="1"/>
</dbReference>